<feature type="compositionally biased region" description="Polar residues" evidence="4">
    <location>
        <begin position="1597"/>
        <end position="1622"/>
    </location>
</feature>
<dbReference type="Proteomes" id="UP000799766">
    <property type="component" value="Unassembled WGS sequence"/>
</dbReference>
<feature type="region of interest" description="Disordered" evidence="4">
    <location>
        <begin position="1122"/>
        <end position="1622"/>
    </location>
</feature>
<keyword evidence="2" id="KW-0227">DNA damage</keyword>
<evidence type="ECO:0000256" key="2">
    <source>
        <dbReference type="ARBA" id="ARBA00022763"/>
    </source>
</evidence>
<sequence length="2053" mass="223371">MPPAPTTPQQTSGTHRRTSSSPTKRDSDATPTAASLKALDPGATVNASVRDKVRQWQTQGGGVLEGAEAHEDEDAAVVGDARPCPALPGGGANSKEESSASLPGGGGGAGKADRAEANGDEKVKKVAPSPTVRRKDQQQQKHTELDPEWRTAPKKRVVSDEHWRKIRSQQKQEATAAGAWVRPPLLPHRPKPKDSSPEKDGGVKIGIAAVTGGGRRKSVTVKVDEQGDVVKRKGSPGYRDDEDEDAVKTPSPPQKRASARRERRKSRDPASSSHELLLEDDAPSKRRRSRREDDILKSPKLEKASSDKSADEETPQKRRSTRRTGKDESPGVEVDASPKVPASSERQRSRRKARQVDENAEGGASPELQPEQQPRVYSNRVESWLSSTPDPFAEPSEASIKSSRSSKRGSRKHRASLEDLEEDTKDANVAEERTEGSGLTGLSGLSEKRRSARRHRQARSSEGALDPSPRGEQEQLDKSAKDLNDLLSLSEKHLNSAKHSRLRSWDVSFEKPSPEDDTVKKLKETLESPKSPNTPDADSTSPSASMLKRRGARRRASPEKGRVRAKSMHEPERPQFNDEATSTALSSSVDPISAAESDLKENAQGGYFHLRRQFPSTGKRLSTIASVETFNTQAQEAAPAISEAPEEAIEPPVEETPKPEKQNELVVAPAPSDTQDTASEVTVKGRSRSIKQRKMATHEDLMSVLSMPNPGTRSVVSMRSIRTNRSRLATASIADIMKELASDETKYMRELRTLVDGVIPVLLTCVLSKSDAAIAAGLFTKSANAKSDPNATKPIIDMGIALERLKSTHRSIPKDDPDMLLNWAQRTQKVYADYIKAWRLGFQDVVVNLAPADGSLKNTSKNVGSSKNPSWADDGMPRNEEGYVINSDGERVDVAFLLKRPLVRLKYLAKTLKGINAIKPSEAAEKQAISYQNLVADARKRSNEERARLEDEAAAAIDPTRARDPRTLAPLSGVTIDASRCVRARDYFDMHLVHSNGEEMDCRIEILLRDDAPGRGNSGDILVCQVDDTGRWLFFPPIQLGRVSARAGEEPNELVIMIRGYRSGGQEWREVFAARCEDEHAVGEWLQMVGTTPVPPALSSIERPSKSVVESLHLPAVSEVSTSLSTTSTSAGNLNAPTTPLKSRSPSPREVEIPFGEQAQSNSRRWSADNTPDRTPVKGNSPEEATSTTPATPQTPTQEPPRFKKMPTQSRPLSSSLTEASRSEAKEDNMRSLETPLEQLQKSDNARAPEDERAPSNGSPTSLKRTRAKRLSKFSQSASQSLKHEFTSQENEDIKPEMVEKAEPPCKNKDASNDASSASASSSRTHTPKRGYQVWFPPSEAENGSDEEDNISKPASKLKAELRADAAHNRTSSVPGYELPGMPKLRKSSPPSTPVRTAPKPTRYREAGTRKGGDCRDEPASAPAKLQKKMPEEFQKPRENMSRVKDPEKSPEPVKSKLELESRQALLSPSDNKVSRPPPSEEKGTNLATSQDKPPPPPPHRSSPIQTKTPSTPQFTPSLPGYKVRRRSSSPLKHEYEPSTATESSPSEESYSEEDTSTMTESSIDDLEADDVPTPLVSIPYNNNKHTKASPPESMYSIPNDTLSPSQSASQSPYRTVPQQQGQAGKAIATISCWRQGPDWESLHPDLCSIVVSGGLVEAFELDAQHSQQDNPNDDDMSSSHPNDKPIIACELTPNVLVRRAAALDIFIRSPPTARSKVRPASSNIMFRCRSIQEQGMLFDMILWARKNNATFNALEAARQTSNNDNSWAAAMDRQNAARPNTSYSGGRSFFGMNMSTRSSILGPFRTRSYRAKLRRPMSTSAGTENTAGTMNSALSAIRRFGGGSKGIFNLAKSTIQSRDGANSTGSFGGSSDNSGSGGSGTFAEGMPGCIFTTDMRLHLRGPNGNWVDLGRGRLNILPASSPSSRPVSQPASTPTSPPGSADGRDGTTTPPAAPAGNPAPSRGPNSPRADGTEKRVVVLDKTRRGVRLDVTLGETCFERNSRTGIAINVKSEEQQVGAVGGVSGTTTKVYMLQMKSDRECAYAFSLLGKLRY</sequence>
<dbReference type="GO" id="GO:0006974">
    <property type="term" value="P:DNA damage response"/>
    <property type="evidence" value="ECO:0007669"/>
    <property type="project" value="UniProtKB-KW"/>
</dbReference>
<dbReference type="Pfam" id="PF24344">
    <property type="entry name" value="PH_23"/>
    <property type="match status" value="1"/>
</dbReference>
<feature type="compositionally biased region" description="Basic and acidic residues" evidence="4">
    <location>
        <begin position="1403"/>
        <end position="1419"/>
    </location>
</feature>
<dbReference type="InterPro" id="IPR056223">
    <property type="entry name" value="PH_24"/>
</dbReference>
<feature type="compositionally biased region" description="Basic and acidic residues" evidence="4">
    <location>
        <begin position="133"/>
        <end position="163"/>
    </location>
</feature>
<dbReference type="EMBL" id="MU001670">
    <property type="protein sequence ID" value="KAF2461972.1"/>
    <property type="molecule type" value="Genomic_DNA"/>
</dbReference>
<feature type="compositionally biased region" description="Polar residues" evidence="4">
    <location>
        <begin position="1919"/>
        <end position="1928"/>
    </location>
</feature>
<feature type="compositionally biased region" description="Basic and acidic residues" evidence="4">
    <location>
        <begin position="508"/>
        <end position="527"/>
    </location>
</feature>
<organism evidence="8 9">
    <name type="scientific">Lineolata rhizophorae</name>
    <dbReference type="NCBI Taxonomy" id="578093"/>
    <lineage>
        <taxon>Eukaryota</taxon>
        <taxon>Fungi</taxon>
        <taxon>Dikarya</taxon>
        <taxon>Ascomycota</taxon>
        <taxon>Pezizomycotina</taxon>
        <taxon>Dothideomycetes</taxon>
        <taxon>Dothideomycetes incertae sedis</taxon>
        <taxon>Lineolatales</taxon>
        <taxon>Lineolataceae</taxon>
        <taxon>Lineolata</taxon>
    </lineage>
</organism>
<feature type="compositionally biased region" description="Basic and acidic residues" evidence="4">
    <location>
        <begin position="556"/>
        <end position="576"/>
    </location>
</feature>
<name>A0A6A6PDS9_9PEZI</name>
<feature type="compositionally biased region" description="Low complexity" evidence="4">
    <location>
        <begin position="436"/>
        <end position="445"/>
    </location>
</feature>
<feature type="compositionally biased region" description="Polar residues" evidence="4">
    <location>
        <begin position="1503"/>
        <end position="1517"/>
    </location>
</feature>
<feature type="compositionally biased region" description="Polar residues" evidence="4">
    <location>
        <begin position="1131"/>
        <end position="1146"/>
    </location>
</feature>
<reference evidence="8" key="1">
    <citation type="journal article" date="2020" name="Stud. Mycol.">
        <title>101 Dothideomycetes genomes: a test case for predicting lifestyles and emergence of pathogens.</title>
        <authorList>
            <person name="Haridas S."/>
            <person name="Albert R."/>
            <person name="Binder M."/>
            <person name="Bloem J."/>
            <person name="Labutti K."/>
            <person name="Salamov A."/>
            <person name="Andreopoulos B."/>
            <person name="Baker S."/>
            <person name="Barry K."/>
            <person name="Bills G."/>
            <person name="Bluhm B."/>
            <person name="Cannon C."/>
            <person name="Castanera R."/>
            <person name="Culley D."/>
            <person name="Daum C."/>
            <person name="Ezra D."/>
            <person name="Gonzalez J."/>
            <person name="Henrissat B."/>
            <person name="Kuo A."/>
            <person name="Liang C."/>
            <person name="Lipzen A."/>
            <person name="Lutzoni F."/>
            <person name="Magnuson J."/>
            <person name="Mondo S."/>
            <person name="Nolan M."/>
            <person name="Ohm R."/>
            <person name="Pangilinan J."/>
            <person name="Park H.-J."/>
            <person name="Ramirez L."/>
            <person name="Alfaro M."/>
            <person name="Sun H."/>
            <person name="Tritt A."/>
            <person name="Yoshinaga Y."/>
            <person name="Zwiers L.-H."/>
            <person name="Turgeon B."/>
            <person name="Goodwin S."/>
            <person name="Spatafora J."/>
            <person name="Crous P."/>
            <person name="Grigoriev I."/>
        </authorList>
    </citation>
    <scope>NUCLEOTIDE SEQUENCE</scope>
    <source>
        <strain evidence="8">ATCC 16933</strain>
    </source>
</reference>
<feature type="compositionally biased region" description="Basic and acidic residues" evidence="4">
    <location>
        <begin position="425"/>
        <end position="435"/>
    </location>
</feature>
<dbReference type="InterPro" id="IPR056222">
    <property type="entry name" value="PH_23"/>
</dbReference>
<feature type="compositionally biased region" description="Basic and acidic residues" evidence="4">
    <location>
        <begin position="192"/>
        <end position="202"/>
    </location>
</feature>
<dbReference type="Pfam" id="PF24345">
    <property type="entry name" value="PH_24"/>
    <property type="match status" value="1"/>
</dbReference>
<feature type="compositionally biased region" description="Polar residues" evidence="4">
    <location>
        <begin position="1158"/>
        <end position="1170"/>
    </location>
</feature>
<feature type="region of interest" description="Disordered" evidence="4">
    <location>
        <begin position="1"/>
        <end position="600"/>
    </location>
</feature>
<feature type="compositionally biased region" description="Basic and acidic residues" evidence="4">
    <location>
        <begin position="290"/>
        <end position="316"/>
    </location>
</feature>
<dbReference type="GO" id="GO:0005634">
    <property type="term" value="C:nucleus"/>
    <property type="evidence" value="ECO:0007669"/>
    <property type="project" value="UniProtKB-SubCell"/>
</dbReference>
<feature type="compositionally biased region" description="Basic residues" evidence="4">
    <location>
        <begin position="685"/>
        <end position="695"/>
    </location>
</feature>
<dbReference type="GO" id="GO:0035861">
    <property type="term" value="C:site of double-strand break"/>
    <property type="evidence" value="ECO:0007669"/>
    <property type="project" value="TreeGrafter"/>
</dbReference>
<feature type="region of interest" description="Disordered" evidence="4">
    <location>
        <begin position="1665"/>
        <end position="1685"/>
    </location>
</feature>
<keyword evidence="9" id="KW-1185">Reference proteome</keyword>
<feature type="region of interest" description="Disordered" evidence="4">
    <location>
        <begin position="633"/>
        <end position="697"/>
    </location>
</feature>
<feature type="domain" description="PH" evidence="6">
    <location>
        <begin position="956"/>
        <end position="1096"/>
    </location>
</feature>
<dbReference type="InterPro" id="IPR056416">
    <property type="entry name" value="DH_2_fung"/>
</dbReference>
<proteinExistence type="predicted"/>
<feature type="region of interest" description="Disordered" evidence="4">
    <location>
        <begin position="1858"/>
        <end position="1882"/>
    </location>
</feature>
<feature type="region of interest" description="Disordered" evidence="4">
    <location>
        <begin position="1918"/>
        <end position="1976"/>
    </location>
</feature>
<evidence type="ECO:0000259" key="7">
    <source>
        <dbReference type="Pfam" id="PF24345"/>
    </source>
</evidence>
<feature type="compositionally biased region" description="Low complexity" evidence="4">
    <location>
        <begin position="1538"/>
        <end position="1549"/>
    </location>
</feature>
<gene>
    <name evidence="8" type="ORF">BDY21DRAFT_368117</name>
</gene>
<evidence type="ECO:0000313" key="8">
    <source>
        <dbReference type="EMBL" id="KAF2461972.1"/>
    </source>
</evidence>
<feature type="compositionally biased region" description="Basic and acidic residues" evidence="4">
    <location>
        <begin position="469"/>
        <end position="494"/>
    </location>
</feature>
<dbReference type="PANTHER" id="PTHR23196:SF1">
    <property type="entry name" value="PAX-INTERACTING PROTEIN 1"/>
    <property type="match status" value="1"/>
</dbReference>
<keyword evidence="3" id="KW-0539">Nucleus</keyword>
<dbReference type="PANTHER" id="PTHR23196">
    <property type="entry name" value="PAX TRANSCRIPTION ACTIVATION DOMAIN INTERACTING PROTEIN"/>
    <property type="match status" value="1"/>
</dbReference>
<feature type="compositionally biased region" description="Polar residues" evidence="4">
    <location>
        <begin position="578"/>
        <end position="590"/>
    </location>
</feature>
<protein>
    <submittedName>
        <fullName evidence="8">Uncharacterized protein</fullName>
    </submittedName>
</protein>
<feature type="compositionally biased region" description="Polar residues" evidence="4">
    <location>
        <begin position="1207"/>
        <end position="1220"/>
    </location>
</feature>
<feature type="compositionally biased region" description="Low complexity" evidence="4">
    <location>
        <begin position="1929"/>
        <end position="1965"/>
    </location>
</feature>
<feature type="compositionally biased region" description="Polar residues" evidence="4">
    <location>
        <begin position="528"/>
        <end position="544"/>
    </location>
</feature>
<feature type="domain" description="DBL homology" evidence="5">
    <location>
        <begin position="729"/>
        <end position="942"/>
    </location>
</feature>
<feature type="compositionally biased region" description="Basic and acidic residues" evidence="4">
    <location>
        <begin position="1244"/>
        <end position="1254"/>
    </location>
</feature>
<dbReference type="OrthoDB" id="5408934at2759"/>
<evidence type="ECO:0000256" key="1">
    <source>
        <dbReference type="ARBA" id="ARBA00004123"/>
    </source>
</evidence>
<dbReference type="Pfam" id="PF24340">
    <property type="entry name" value="DH_2"/>
    <property type="match status" value="1"/>
</dbReference>
<evidence type="ECO:0000259" key="6">
    <source>
        <dbReference type="Pfam" id="PF24344"/>
    </source>
</evidence>
<feature type="compositionally biased region" description="Basic residues" evidence="4">
    <location>
        <begin position="404"/>
        <end position="414"/>
    </location>
</feature>
<feature type="compositionally biased region" description="Basic and acidic residues" evidence="4">
    <location>
        <begin position="1221"/>
        <end position="1231"/>
    </location>
</feature>
<evidence type="ECO:0000256" key="4">
    <source>
        <dbReference type="SAM" id="MobiDB-lite"/>
    </source>
</evidence>
<feature type="compositionally biased region" description="Basic and acidic residues" evidence="4">
    <location>
        <begin position="1282"/>
        <end position="1312"/>
    </location>
</feature>
<feature type="domain" description="PH" evidence="7">
    <location>
        <begin position="1618"/>
        <end position="1760"/>
    </location>
</feature>
<feature type="compositionally biased region" description="Acidic residues" evidence="4">
    <location>
        <begin position="644"/>
        <end position="653"/>
    </location>
</feature>
<accession>A0A6A6PDS9</accession>
<feature type="compositionally biased region" description="Low complexity" evidence="4">
    <location>
        <begin position="1313"/>
        <end position="1323"/>
    </location>
</feature>
<feature type="compositionally biased region" description="Polar residues" evidence="4">
    <location>
        <begin position="370"/>
        <end position="389"/>
    </location>
</feature>
<comment type="subcellular location">
    <subcellularLocation>
        <location evidence="1">Nucleus</location>
    </subcellularLocation>
</comment>
<feature type="compositionally biased region" description="Basic residues" evidence="4">
    <location>
        <begin position="257"/>
        <end position="266"/>
    </location>
</feature>
<evidence type="ECO:0000259" key="5">
    <source>
        <dbReference type="Pfam" id="PF24340"/>
    </source>
</evidence>
<feature type="compositionally biased region" description="Low complexity" evidence="4">
    <location>
        <begin position="1182"/>
        <end position="1197"/>
    </location>
</feature>
<feature type="compositionally biased region" description="Basic and acidic residues" evidence="4">
    <location>
        <begin position="111"/>
        <end position="124"/>
    </location>
</feature>
<evidence type="ECO:0000256" key="3">
    <source>
        <dbReference type="ARBA" id="ARBA00023242"/>
    </source>
</evidence>
<dbReference type="InterPro" id="IPR051579">
    <property type="entry name" value="DDR_Transcriptional_Reg"/>
</dbReference>
<feature type="compositionally biased region" description="Basic and acidic residues" evidence="4">
    <location>
        <begin position="222"/>
        <end position="231"/>
    </location>
</feature>
<evidence type="ECO:0000313" key="9">
    <source>
        <dbReference type="Proteomes" id="UP000799766"/>
    </source>
</evidence>
<feature type="compositionally biased region" description="Low complexity" evidence="4">
    <location>
        <begin position="1863"/>
        <end position="1875"/>
    </location>
</feature>
<feature type="compositionally biased region" description="Basic and acidic residues" evidence="4">
    <location>
        <begin position="1358"/>
        <end position="1368"/>
    </location>
</feature>
<feature type="compositionally biased region" description="Basic and acidic residues" evidence="4">
    <location>
        <begin position="1429"/>
        <end position="1462"/>
    </location>
</feature>